<organism evidence="2 3">
    <name type="scientific">Aaosphaeria arxii CBS 175.79</name>
    <dbReference type="NCBI Taxonomy" id="1450172"/>
    <lineage>
        <taxon>Eukaryota</taxon>
        <taxon>Fungi</taxon>
        <taxon>Dikarya</taxon>
        <taxon>Ascomycota</taxon>
        <taxon>Pezizomycotina</taxon>
        <taxon>Dothideomycetes</taxon>
        <taxon>Pleosporomycetidae</taxon>
        <taxon>Pleosporales</taxon>
        <taxon>Pleosporales incertae sedis</taxon>
        <taxon>Aaosphaeria</taxon>
    </lineage>
</organism>
<dbReference type="GeneID" id="54290032"/>
<evidence type="ECO:0000256" key="1">
    <source>
        <dbReference type="SAM" id="MobiDB-lite"/>
    </source>
</evidence>
<feature type="compositionally biased region" description="Basic and acidic residues" evidence="1">
    <location>
        <begin position="34"/>
        <end position="43"/>
    </location>
</feature>
<dbReference type="Proteomes" id="UP000799778">
    <property type="component" value="Unassembled WGS sequence"/>
</dbReference>
<evidence type="ECO:0000313" key="3">
    <source>
        <dbReference type="Proteomes" id="UP000799778"/>
    </source>
</evidence>
<proteinExistence type="predicted"/>
<reference evidence="2" key="1">
    <citation type="journal article" date="2020" name="Stud. Mycol.">
        <title>101 Dothideomycetes genomes: a test case for predicting lifestyles and emergence of pathogens.</title>
        <authorList>
            <person name="Haridas S."/>
            <person name="Albert R."/>
            <person name="Binder M."/>
            <person name="Bloem J."/>
            <person name="Labutti K."/>
            <person name="Salamov A."/>
            <person name="Andreopoulos B."/>
            <person name="Baker S."/>
            <person name="Barry K."/>
            <person name="Bills G."/>
            <person name="Bluhm B."/>
            <person name="Cannon C."/>
            <person name="Castanera R."/>
            <person name="Culley D."/>
            <person name="Daum C."/>
            <person name="Ezra D."/>
            <person name="Gonzalez J."/>
            <person name="Henrissat B."/>
            <person name="Kuo A."/>
            <person name="Liang C."/>
            <person name="Lipzen A."/>
            <person name="Lutzoni F."/>
            <person name="Magnuson J."/>
            <person name="Mondo S."/>
            <person name="Nolan M."/>
            <person name="Ohm R."/>
            <person name="Pangilinan J."/>
            <person name="Park H.-J."/>
            <person name="Ramirez L."/>
            <person name="Alfaro M."/>
            <person name="Sun H."/>
            <person name="Tritt A."/>
            <person name="Yoshinaga Y."/>
            <person name="Zwiers L.-H."/>
            <person name="Turgeon B."/>
            <person name="Goodwin S."/>
            <person name="Spatafora J."/>
            <person name="Crous P."/>
            <person name="Grigoriev I."/>
        </authorList>
    </citation>
    <scope>NUCLEOTIDE SEQUENCE</scope>
    <source>
        <strain evidence="2">CBS 175.79</strain>
    </source>
</reference>
<feature type="region of interest" description="Disordered" evidence="1">
    <location>
        <begin position="372"/>
        <end position="462"/>
    </location>
</feature>
<dbReference type="AlphaFoldDB" id="A0A6A5Y6U9"/>
<dbReference type="RefSeq" id="XP_033389345.1">
    <property type="nucleotide sequence ID" value="XM_033532635.1"/>
</dbReference>
<accession>A0A6A5Y6U9</accession>
<keyword evidence="3" id="KW-1185">Reference proteome</keyword>
<feature type="region of interest" description="Disordered" evidence="1">
    <location>
        <begin position="29"/>
        <end position="107"/>
    </location>
</feature>
<protein>
    <submittedName>
        <fullName evidence="2">Uncharacterized protein</fullName>
    </submittedName>
</protein>
<feature type="compositionally biased region" description="Basic and acidic residues" evidence="1">
    <location>
        <begin position="58"/>
        <end position="92"/>
    </location>
</feature>
<sequence>MAATPIIWLQVYSLFTDPQKRKLRIKSAFIQNKRQYDGNEKGGNEQGASEKGGNAKGGPERDGNEREEYEREDTKEKNTKEKGTEQPEKPKADPVPSDDETPHPCVHTDLVIEIPGRGEFSTKILCETLKKTKLAAEDEGTAAKVYQYLAAGKKPTRDICAEKREEAHKARKYAEEEYEDFPYYQIASKRPRNMVTGKYLKKSEEELSKIVNAFQKREVGKTAPESDEDGAVLPEKDKNPKCHLSKKNIPWQELHMRDPSLRYEINKRGPDRKKLPRNNVHDNLDISSLEKRRKEVEDTTGNFKWHETHSERRIREKGLSSTTATKHYQNLRGGYFVSATETADDHQVSYDSSGFVKQVSAFAYPPDVCKRLNMPEHNTSDAQPRPMTTEGSKKTRGRREFHDDNGFPHPSPVNSRSHSPNDPDDPDDPSNDEGGDEGNDEGDLFRKSYLEASGQAYTPTGP</sequence>
<dbReference type="EMBL" id="ML978066">
    <property type="protein sequence ID" value="KAF2021006.1"/>
    <property type="molecule type" value="Genomic_DNA"/>
</dbReference>
<feature type="region of interest" description="Disordered" evidence="1">
    <location>
        <begin position="218"/>
        <end position="243"/>
    </location>
</feature>
<name>A0A6A5Y6U9_9PLEO</name>
<gene>
    <name evidence="2" type="ORF">BU24DRAFT_469774</name>
</gene>
<evidence type="ECO:0000313" key="2">
    <source>
        <dbReference type="EMBL" id="KAF2021006.1"/>
    </source>
</evidence>
<feature type="compositionally biased region" description="Acidic residues" evidence="1">
    <location>
        <begin position="422"/>
        <end position="442"/>
    </location>
</feature>